<organism evidence="3 4">
    <name type="scientific">Mariniflexile litorale</name>
    <dbReference type="NCBI Taxonomy" id="3045158"/>
    <lineage>
        <taxon>Bacteria</taxon>
        <taxon>Pseudomonadati</taxon>
        <taxon>Bacteroidota</taxon>
        <taxon>Flavobacteriia</taxon>
        <taxon>Flavobacteriales</taxon>
        <taxon>Flavobacteriaceae</taxon>
        <taxon>Mariniflexile</taxon>
    </lineage>
</organism>
<protein>
    <submittedName>
        <fullName evidence="3">NAD-dependent epimerase/dehydratase family protein</fullName>
    </submittedName>
</protein>
<dbReference type="InterPro" id="IPR001509">
    <property type="entry name" value="Epimerase_deHydtase"/>
</dbReference>
<dbReference type="Pfam" id="PF01370">
    <property type="entry name" value="Epimerase"/>
    <property type="match status" value="1"/>
</dbReference>
<proteinExistence type="inferred from homology"/>
<evidence type="ECO:0000313" key="4">
    <source>
        <dbReference type="Proteomes" id="UP001224325"/>
    </source>
</evidence>
<dbReference type="RefSeq" id="WP_308993760.1">
    <property type="nucleotide sequence ID" value="NZ_CP155618.1"/>
</dbReference>
<evidence type="ECO:0000259" key="2">
    <source>
        <dbReference type="Pfam" id="PF01370"/>
    </source>
</evidence>
<reference evidence="3" key="1">
    <citation type="submission" date="2024-04" db="EMBL/GenBank/DDBJ databases">
        <title>Mariniflexile litorale, isolated from the shallow sediments of the Sea of Japan.</title>
        <authorList>
            <person name="Romanenko L."/>
            <person name="Isaeva M."/>
        </authorList>
    </citation>
    <scope>NUCLEOTIDE SEQUENCE [LARGE SCALE GENOMIC DNA]</scope>
    <source>
        <strain evidence="3">KMM 9835</strain>
    </source>
</reference>
<evidence type="ECO:0000256" key="1">
    <source>
        <dbReference type="ARBA" id="ARBA00007637"/>
    </source>
</evidence>
<dbReference type="PANTHER" id="PTHR42687:SF1">
    <property type="entry name" value="L-THREONINE 3-DEHYDROGENASE, MITOCHONDRIAL"/>
    <property type="match status" value="1"/>
</dbReference>
<name>A0AAU7EDW2_9FLAO</name>
<comment type="similarity">
    <text evidence="1">Belongs to the NAD(P)-dependent epimerase/dehydratase family.</text>
</comment>
<dbReference type="InterPro" id="IPR051225">
    <property type="entry name" value="NAD(P)_epim/dehydratase"/>
</dbReference>
<dbReference type="PANTHER" id="PTHR42687">
    <property type="entry name" value="L-THREONINE 3-DEHYDROGENASE"/>
    <property type="match status" value="1"/>
</dbReference>
<dbReference type="SUPFAM" id="SSF51735">
    <property type="entry name" value="NAD(P)-binding Rossmann-fold domains"/>
    <property type="match status" value="1"/>
</dbReference>
<dbReference type="InterPro" id="IPR036291">
    <property type="entry name" value="NAD(P)-bd_dom_sf"/>
</dbReference>
<gene>
    <name evidence="3" type="ORF">QLS71_014995</name>
</gene>
<feature type="domain" description="NAD-dependent epimerase/dehydratase" evidence="2">
    <location>
        <begin position="5"/>
        <end position="240"/>
    </location>
</feature>
<dbReference type="GO" id="GO:0006567">
    <property type="term" value="P:L-threonine catabolic process"/>
    <property type="evidence" value="ECO:0007669"/>
    <property type="project" value="TreeGrafter"/>
</dbReference>
<sequence length="316" mass="35721">MNGKILIIGANGQLGSVLTTALQNRYGLENVIASDLRKQEHNHGIFEIIDATDYDRIQHVVTQYNITQIYHLAAILSAKGEVNPLQTWDINTKTLLNVLEISRLNHIEKVFYPSSIAVFGAAALKHNTPNDSYLNPSTVYGISKVDGENWVQYYFLKYGLDVRSIRYPGVIGYQTLPGGGTTDYAVDIYHKAVLKEPFVCFLKEDTTLPMIYMDDVIRATMELMEAPSEKIKIRTSYNIAGLSFSPKDVALEISKILPNFIIAYKPDFREDIAKNWPKSIDDSHAQIDWGWQPNYNLEAITKSMISALNDYYKKAV</sequence>
<dbReference type="KEGG" id="mlil:QLS71_014995"/>
<dbReference type="Gene3D" id="3.40.50.720">
    <property type="entry name" value="NAD(P)-binding Rossmann-like Domain"/>
    <property type="match status" value="1"/>
</dbReference>
<dbReference type="AlphaFoldDB" id="A0AAU7EDW2"/>
<dbReference type="GO" id="GO:0008743">
    <property type="term" value="F:L-threonine 3-dehydrogenase activity"/>
    <property type="evidence" value="ECO:0007669"/>
    <property type="project" value="TreeGrafter"/>
</dbReference>
<dbReference type="EMBL" id="CP155618">
    <property type="protein sequence ID" value="XBL13619.1"/>
    <property type="molecule type" value="Genomic_DNA"/>
</dbReference>
<evidence type="ECO:0000313" key="3">
    <source>
        <dbReference type="EMBL" id="XBL13619.1"/>
    </source>
</evidence>
<accession>A0AAU7EDW2</accession>
<dbReference type="Proteomes" id="UP001224325">
    <property type="component" value="Chromosome"/>
</dbReference>
<keyword evidence="4" id="KW-1185">Reference proteome</keyword>